<reference evidence="1 2" key="1">
    <citation type="journal article" date="2022" name="Plant J.">
        <title>Chromosome-level genome of Camellia lanceoleosa provides a valuable resource for understanding genome evolution and self-incompatibility.</title>
        <authorList>
            <person name="Gong W."/>
            <person name="Xiao S."/>
            <person name="Wang L."/>
            <person name="Liao Z."/>
            <person name="Chang Y."/>
            <person name="Mo W."/>
            <person name="Hu G."/>
            <person name="Li W."/>
            <person name="Zhao G."/>
            <person name="Zhu H."/>
            <person name="Hu X."/>
            <person name="Ji K."/>
            <person name="Xiang X."/>
            <person name="Song Q."/>
            <person name="Yuan D."/>
            <person name="Jin S."/>
            <person name="Zhang L."/>
        </authorList>
    </citation>
    <scope>NUCLEOTIDE SEQUENCE [LARGE SCALE GENOMIC DNA]</scope>
    <source>
        <strain evidence="1">SQ_2022a</strain>
    </source>
</reference>
<dbReference type="Proteomes" id="UP001060215">
    <property type="component" value="Chromosome 7"/>
</dbReference>
<accession>A0ACC0H527</accession>
<sequence length="62" mass="6692">MSRTSTSALSRQRGTVFARSAKRVVPSKNIRKPRAYCSTAASVIGAASTRRGCTRNCTSNQE</sequence>
<proteinExistence type="predicted"/>
<evidence type="ECO:0000313" key="2">
    <source>
        <dbReference type="Proteomes" id="UP001060215"/>
    </source>
</evidence>
<dbReference type="EMBL" id="CM045764">
    <property type="protein sequence ID" value="KAI8008399.1"/>
    <property type="molecule type" value="Genomic_DNA"/>
</dbReference>
<keyword evidence="2" id="KW-1185">Reference proteome</keyword>
<comment type="caution">
    <text evidence="1">The sequence shown here is derived from an EMBL/GenBank/DDBJ whole genome shotgun (WGS) entry which is preliminary data.</text>
</comment>
<name>A0ACC0H527_9ERIC</name>
<protein>
    <submittedName>
        <fullName evidence="1">Uncharacterized protein</fullName>
    </submittedName>
</protein>
<evidence type="ECO:0000313" key="1">
    <source>
        <dbReference type="EMBL" id="KAI8008399.1"/>
    </source>
</evidence>
<organism evidence="1 2">
    <name type="scientific">Camellia lanceoleosa</name>
    <dbReference type="NCBI Taxonomy" id="1840588"/>
    <lineage>
        <taxon>Eukaryota</taxon>
        <taxon>Viridiplantae</taxon>
        <taxon>Streptophyta</taxon>
        <taxon>Embryophyta</taxon>
        <taxon>Tracheophyta</taxon>
        <taxon>Spermatophyta</taxon>
        <taxon>Magnoliopsida</taxon>
        <taxon>eudicotyledons</taxon>
        <taxon>Gunneridae</taxon>
        <taxon>Pentapetalae</taxon>
        <taxon>asterids</taxon>
        <taxon>Ericales</taxon>
        <taxon>Theaceae</taxon>
        <taxon>Camellia</taxon>
    </lineage>
</organism>
<gene>
    <name evidence="1" type="ORF">LOK49_LG07G00081</name>
</gene>